<keyword evidence="12" id="KW-1185">Reference proteome</keyword>
<dbReference type="GO" id="GO:0022857">
    <property type="term" value="F:transmembrane transporter activity"/>
    <property type="evidence" value="ECO:0007669"/>
    <property type="project" value="TreeGrafter"/>
</dbReference>
<gene>
    <name evidence="11" type="ORF">BG006_000426</name>
</gene>
<comment type="similarity">
    <text evidence="2 10">Belongs to the mitochondrial carrier (TC 2.A.29) family.</text>
</comment>
<evidence type="ECO:0000256" key="2">
    <source>
        <dbReference type="ARBA" id="ARBA00006375"/>
    </source>
</evidence>
<dbReference type="SUPFAM" id="SSF103506">
    <property type="entry name" value="Mitochondrial carrier"/>
    <property type="match status" value="1"/>
</dbReference>
<dbReference type="OrthoDB" id="14252at2759"/>
<evidence type="ECO:0000256" key="10">
    <source>
        <dbReference type="RuleBase" id="RU000488"/>
    </source>
</evidence>
<evidence type="ECO:0000256" key="4">
    <source>
        <dbReference type="ARBA" id="ARBA00022692"/>
    </source>
</evidence>
<dbReference type="Gene3D" id="1.50.40.10">
    <property type="entry name" value="Mitochondrial carrier domain"/>
    <property type="match status" value="2"/>
</dbReference>
<dbReference type="AlphaFoldDB" id="A0A9P5VPC9"/>
<keyword evidence="4 9" id="KW-0812">Transmembrane</keyword>
<evidence type="ECO:0000256" key="1">
    <source>
        <dbReference type="ARBA" id="ARBA00004225"/>
    </source>
</evidence>
<evidence type="ECO:0000256" key="8">
    <source>
        <dbReference type="ARBA" id="ARBA00023136"/>
    </source>
</evidence>
<dbReference type="InterPro" id="IPR023395">
    <property type="entry name" value="MCP_dom_sf"/>
</dbReference>
<keyword evidence="5" id="KW-0677">Repeat</keyword>
<dbReference type="EMBL" id="JAAAUY010000107">
    <property type="protein sequence ID" value="KAF9335286.1"/>
    <property type="molecule type" value="Genomic_DNA"/>
</dbReference>
<dbReference type="InterPro" id="IPR018108">
    <property type="entry name" value="MCP_transmembrane"/>
</dbReference>
<keyword evidence="3 10" id="KW-0813">Transport</keyword>
<evidence type="ECO:0000256" key="6">
    <source>
        <dbReference type="ARBA" id="ARBA00022989"/>
    </source>
</evidence>
<dbReference type="Proteomes" id="UP000696485">
    <property type="component" value="Unassembled WGS sequence"/>
</dbReference>
<keyword evidence="7" id="KW-0496">Mitochondrion</keyword>
<evidence type="ECO:0000256" key="5">
    <source>
        <dbReference type="ARBA" id="ARBA00022737"/>
    </source>
</evidence>
<protein>
    <recommendedName>
        <fullName evidence="13">Mitochondrial carrier</fullName>
    </recommendedName>
</protein>
<dbReference type="PROSITE" id="PS50920">
    <property type="entry name" value="SOLCAR"/>
    <property type="match status" value="3"/>
</dbReference>
<evidence type="ECO:0000313" key="12">
    <source>
        <dbReference type="Proteomes" id="UP000696485"/>
    </source>
</evidence>
<dbReference type="InterPro" id="IPR050567">
    <property type="entry name" value="Mitochondrial_Carrier"/>
</dbReference>
<dbReference type="PANTHER" id="PTHR45624">
    <property type="entry name" value="MITOCHONDRIAL BASIC AMINO ACIDS TRANSPORTER-RELATED"/>
    <property type="match status" value="1"/>
</dbReference>
<name>A0A9P5VPC9_9FUNG</name>
<keyword evidence="6" id="KW-1133">Transmembrane helix</keyword>
<reference evidence="11" key="1">
    <citation type="journal article" date="2020" name="Fungal Divers.">
        <title>Resolving the Mortierellaceae phylogeny through synthesis of multi-gene phylogenetics and phylogenomics.</title>
        <authorList>
            <person name="Vandepol N."/>
            <person name="Liber J."/>
            <person name="Desiro A."/>
            <person name="Na H."/>
            <person name="Kennedy M."/>
            <person name="Barry K."/>
            <person name="Grigoriev I.V."/>
            <person name="Miller A.N."/>
            <person name="O'Donnell K."/>
            <person name="Stajich J.E."/>
            <person name="Bonito G."/>
        </authorList>
    </citation>
    <scope>NUCLEOTIDE SEQUENCE</scope>
    <source>
        <strain evidence="11">NVP1</strain>
    </source>
</reference>
<feature type="repeat" description="Solcar" evidence="9">
    <location>
        <begin position="17"/>
        <end position="103"/>
    </location>
</feature>
<evidence type="ECO:0000256" key="3">
    <source>
        <dbReference type="ARBA" id="ARBA00022448"/>
    </source>
</evidence>
<comment type="subcellular location">
    <subcellularLocation>
        <location evidence="1">Mitochondrion membrane</location>
        <topology evidence="1">Multi-pass membrane protein</topology>
    </subcellularLocation>
</comment>
<evidence type="ECO:0000256" key="9">
    <source>
        <dbReference type="PROSITE-ProRule" id="PRU00282"/>
    </source>
</evidence>
<feature type="repeat" description="Solcar" evidence="9">
    <location>
        <begin position="223"/>
        <end position="309"/>
    </location>
</feature>
<proteinExistence type="inferred from homology"/>
<dbReference type="GO" id="GO:0031966">
    <property type="term" value="C:mitochondrial membrane"/>
    <property type="evidence" value="ECO:0007669"/>
    <property type="project" value="UniProtKB-SubCell"/>
</dbReference>
<evidence type="ECO:0000313" key="11">
    <source>
        <dbReference type="EMBL" id="KAF9335286.1"/>
    </source>
</evidence>
<feature type="repeat" description="Solcar" evidence="9">
    <location>
        <begin position="113"/>
        <end position="210"/>
    </location>
</feature>
<sequence>MSGSIVSSHRQNAIVLPSWFNDVVAGTVGGWAQVVSGHPFDTLKVRLQTQTNPPKYSGAMDCLRVTLKEEGPAGLYRGVTSPLMGIGICNAVMFAANGHFRRMLQGGDETKTLSLVQMGVAGSMAGGVMAFVNCPVELLKVKLQTQFKPAPGSLPVPGAVKPYSGVVDAGIRTFRQQGFRGLYRGMDITLLRDVPSYFSYFVTYEGGKRLLAHFNHAGQVDQLTTPELLLAGGIAGFGAWVPCYPQDVVKSRMQSNLSYRNSWECFQSLKAEARGGNWKVWFKGFGPTMARAFPANAATFFFYEMTMKFMKGV</sequence>
<comment type="caution">
    <text evidence="11">The sequence shown here is derived from an EMBL/GenBank/DDBJ whole genome shotgun (WGS) entry which is preliminary data.</text>
</comment>
<keyword evidence="8 9" id="KW-0472">Membrane</keyword>
<accession>A0A9P5VPC9</accession>
<evidence type="ECO:0008006" key="13">
    <source>
        <dbReference type="Google" id="ProtNLM"/>
    </source>
</evidence>
<dbReference type="Pfam" id="PF00153">
    <property type="entry name" value="Mito_carr"/>
    <property type="match status" value="3"/>
</dbReference>
<organism evidence="11 12">
    <name type="scientific">Podila minutissima</name>
    <dbReference type="NCBI Taxonomy" id="64525"/>
    <lineage>
        <taxon>Eukaryota</taxon>
        <taxon>Fungi</taxon>
        <taxon>Fungi incertae sedis</taxon>
        <taxon>Mucoromycota</taxon>
        <taxon>Mortierellomycotina</taxon>
        <taxon>Mortierellomycetes</taxon>
        <taxon>Mortierellales</taxon>
        <taxon>Mortierellaceae</taxon>
        <taxon>Podila</taxon>
    </lineage>
</organism>
<evidence type="ECO:0000256" key="7">
    <source>
        <dbReference type="ARBA" id="ARBA00023128"/>
    </source>
</evidence>